<dbReference type="SMART" id="SM00233">
    <property type="entry name" value="PH"/>
    <property type="match status" value="2"/>
</dbReference>
<feature type="domain" description="PH" evidence="2">
    <location>
        <begin position="222"/>
        <end position="317"/>
    </location>
</feature>
<dbReference type="PROSITE" id="PS50003">
    <property type="entry name" value="PH_DOMAIN"/>
    <property type="match status" value="2"/>
</dbReference>
<dbReference type="PANTHER" id="PTHR14336">
    <property type="entry name" value="TANDEM PH DOMAIN CONTAINING PROTEIN"/>
    <property type="match status" value="1"/>
</dbReference>
<dbReference type="EMBL" id="BRYA01000233">
    <property type="protein sequence ID" value="GMI44962.1"/>
    <property type="molecule type" value="Genomic_DNA"/>
</dbReference>
<feature type="compositionally biased region" description="Basic and acidic residues" evidence="1">
    <location>
        <begin position="1"/>
        <end position="23"/>
    </location>
</feature>
<dbReference type="Gene3D" id="2.30.29.30">
    <property type="entry name" value="Pleckstrin-homology domain (PH domain)/Phosphotyrosine-binding domain (PTB)"/>
    <property type="match status" value="2"/>
</dbReference>
<gene>
    <name evidence="3" type="ORF">TrCOL_g8732</name>
</gene>
<keyword evidence="4" id="KW-1185">Reference proteome</keyword>
<feature type="domain" description="PH" evidence="2">
    <location>
        <begin position="75"/>
        <end position="180"/>
    </location>
</feature>
<dbReference type="OrthoDB" id="185175at2759"/>
<name>A0A9W7GGD5_9STRA</name>
<evidence type="ECO:0000313" key="3">
    <source>
        <dbReference type="EMBL" id="GMI44962.1"/>
    </source>
</evidence>
<accession>A0A9W7GGD5</accession>
<evidence type="ECO:0000256" key="1">
    <source>
        <dbReference type="SAM" id="MobiDB-lite"/>
    </source>
</evidence>
<protein>
    <recommendedName>
        <fullName evidence="2">PH domain-containing protein</fullName>
    </recommendedName>
</protein>
<proteinExistence type="predicted"/>
<evidence type="ECO:0000259" key="2">
    <source>
        <dbReference type="PROSITE" id="PS50003"/>
    </source>
</evidence>
<dbReference type="Pfam" id="PF00169">
    <property type="entry name" value="PH"/>
    <property type="match status" value="2"/>
</dbReference>
<dbReference type="InterPro" id="IPR001849">
    <property type="entry name" value="PH_domain"/>
</dbReference>
<comment type="caution">
    <text evidence="3">The sequence shown here is derived from an EMBL/GenBank/DDBJ whole genome shotgun (WGS) entry which is preliminary data.</text>
</comment>
<dbReference type="SUPFAM" id="SSF50729">
    <property type="entry name" value="PH domain-like"/>
    <property type="match status" value="2"/>
</dbReference>
<feature type="region of interest" description="Disordered" evidence="1">
    <location>
        <begin position="1"/>
        <end position="75"/>
    </location>
</feature>
<reference evidence="4" key="1">
    <citation type="journal article" date="2023" name="Commun. Biol.">
        <title>Genome analysis of Parmales, the sister group of diatoms, reveals the evolutionary specialization of diatoms from phago-mixotrophs to photoautotrophs.</title>
        <authorList>
            <person name="Ban H."/>
            <person name="Sato S."/>
            <person name="Yoshikawa S."/>
            <person name="Yamada K."/>
            <person name="Nakamura Y."/>
            <person name="Ichinomiya M."/>
            <person name="Sato N."/>
            <person name="Blanc-Mathieu R."/>
            <person name="Endo H."/>
            <person name="Kuwata A."/>
            <person name="Ogata H."/>
        </authorList>
    </citation>
    <scope>NUCLEOTIDE SEQUENCE [LARGE SCALE GENOMIC DNA]</scope>
</reference>
<dbReference type="AlphaFoldDB" id="A0A9W7GGD5"/>
<organism evidence="3 4">
    <name type="scientific">Triparma columacea</name>
    <dbReference type="NCBI Taxonomy" id="722753"/>
    <lineage>
        <taxon>Eukaryota</taxon>
        <taxon>Sar</taxon>
        <taxon>Stramenopiles</taxon>
        <taxon>Ochrophyta</taxon>
        <taxon>Bolidophyceae</taxon>
        <taxon>Parmales</taxon>
        <taxon>Triparmaceae</taxon>
        <taxon>Triparma</taxon>
    </lineage>
</organism>
<evidence type="ECO:0000313" key="4">
    <source>
        <dbReference type="Proteomes" id="UP001165065"/>
    </source>
</evidence>
<dbReference type="InterPro" id="IPR011993">
    <property type="entry name" value="PH-like_dom_sf"/>
</dbReference>
<dbReference type="Proteomes" id="UP001165065">
    <property type="component" value="Unassembled WGS sequence"/>
</dbReference>
<sequence length="331" mass="36870">MGCCSSKEKEIEYSEPELRKSLLDSDLDNIMPSPKTKSNSPAPPPSTNSTPATKNRSGSFFDEDNLKEGSPSTSHIMKKGWAEKLGHKRKNWTKRYFLLSNGVLSYYSGSLDVYPFSTGYKGHITLKNANITSFIGKDMKLAIKITNPSDDNNGKFDLNMKAETDEETKSWAKAIAKEVDKTLGATSQQMENVAERTIRTSSSTSSGSIKARSKSIMQSGTGVLKQGWGRKKGSMVKNWKRRFFVLADGWLSYYAKGPPHVSDRKGQLPLDGCIIEVKDDKKTIHIQSAIQKRTLIIEFATEEDAEDWADHLDAGVEEIGTIRVVRFNNKV</sequence>
<dbReference type="InterPro" id="IPR051707">
    <property type="entry name" value="PI-Interact_SigTrans_Reg"/>
</dbReference>